<comment type="caution">
    <text evidence="1">The sequence shown here is derived from an EMBL/GenBank/DDBJ whole genome shotgun (WGS) entry which is preliminary data.</text>
</comment>
<dbReference type="InterPro" id="IPR013320">
    <property type="entry name" value="ConA-like_dom_sf"/>
</dbReference>
<sequence length="654" mass="70127">MDLNIINNQVINELKIIDNKVQITLNVESDAASRTIIAKNRAIQAELLAISKASEASTSAVNASVSEVAAKESELIAVTKANEANTSEINSKASELIAVEKASEASTSAIEAKASELIAVTKGSESVASAIEAKSSETISVAKAAESVLSASNASVSEVNSKASETLAVSKASEATASAVAANESKIQTDLTFSNTQSLLGNFFNPEIYALNVRGMLESANFEIKLRHVQQEIDTLDYNPDLLMIPSARKDGKLYSVLPADGTGDFTVSRNGTKTVMGKNGLLVTVPANTPALEFNPDGTFKGVLVEPASTNLFIINEDFNNGYWFKSNSSIQHILKQSPFGSTFLVSKLIPNEGVTSARVFKSMPLIANTDYNFSVFVKRAGYDTVSIWFNGSSAQLDIGFKGSTYIADLTTGETNDANLKIVPFNNNWYRISITIKVLASFNCQCVFSANLKNSTSVNNVLGDGVSGIYIWGAQLEIGSVATSYIPTTTATVTRPADIITKNNVLELISKTEGSFYLETYMKLYNNLISGTILYVGDGSVNNRIILLRATTGVKDIVLIATGPTGITVIRNNINVSEGKYKFCVVYNNQLIKLFINGIKISESLSRGSFIGNNIIKLGSRENDTEGLNDHIKTFAISKQALTDAQAITLTTL</sequence>
<dbReference type="SUPFAM" id="SSF49899">
    <property type="entry name" value="Concanavalin A-like lectins/glucanases"/>
    <property type="match status" value="1"/>
</dbReference>
<organism evidence="1 2">
    <name type="scientific">Rhodonellum ikkaensis</name>
    <dbReference type="NCBI Taxonomy" id="336829"/>
    <lineage>
        <taxon>Bacteria</taxon>
        <taxon>Pseudomonadati</taxon>
        <taxon>Bacteroidota</taxon>
        <taxon>Cytophagia</taxon>
        <taxon>Cytophagales</taxon>
        <taxon>Cytophagaceae</taxon>
        <taxon>Rhodonellum</taxon>
    </lineage>
</organism>
<dbReference type="RefSeq" id="WP_019598747.1">
    <property type="nucleotide sequence ID" value="NZ_FNQC01000011.1"/>
</dbReference>
<proteinExistence type="predicted"/>
<protein>
    <submittedName>
        <fullName evidence="1">Uncharacterized protein</fullName>
    </submittedName>
</protein>
<reference evidence="1 2" key="1">
    <citation type="submission" date="2016-10" db="EMBL/GenBank/DDBJ databases">
        <authorList>
            <person name="Varghese N."/>
            <person name="Submissions S."/>
        </authorList>
    </citation>
    <scope>NUCLEOTIDE SEQUENCE [LARGE SCALE GENOMIC DNA]</scope>
    <source>
        <strain evidence="1 2">DSM 17997</strain>
    </source>
</reference>
<accession>A0A1H3SE68</accession>
<dbReference type="Proteomes" id="UP000199663">
    <property type="component" value="Unassembled WGS sequence"/>
</dbReference>
<dbReference type="EMBL" id="FNQC01000011">
    <property type="protein sequence ID" value="SDZ35399.1"/>
    <property type="molecule type" value="Genomic_DNA"/>
</dbReference>
<gene>
    <name evidence="1" type="ORF">SAMN05444412_11141</name>
</gene>
<name>A0A1H3SE68_9BACT</name>
<evidence type="ECO:0000313" key="1">
    <source>
        <dbReference type="EMBL" id="SDZ35399.1"/>
    </source>
</evidence>
<keyword evidence="2" id="KW-1185">Reference proteome</keyword>
<evidence type="ECO:0000313" key="2">
    <source>
        <dbReference type="Proteomes" id="UP000199663"/>
    </source>
</evidence>